<dbReference type="AlphaFoldDB" id="A0A9P5U104"/>
<keyword evidence="2" id="KW-1185">Reference proteome</keyword>
<protein>
    <submittedName>
        <fullName evidence="1">Uncharacterized protein</fullName>
    </submittedName>
</protein>
<accession>A0A9P5U104</accession>
<name>A0A9P5U104_9AGAR</name>
<reference evidence="1" key="1">
    <citation type="submission" date="2020-11" db="EMBL/GenBank/DDBJ databases">
        <authorList>
            <consortium name="DOE Joint Genome Institute"/>
            <person name="Ahrendt S."/>
            <person name="Riley R."/>
            <person name="Andreopoulos W."/>
            <person name="Labutti K."/>
            <person name="Pangilinan J."/>
            <person name="Ruiz-Duenas F.J."/>
            <person name="Barrasa J.M."/>
            <person name="Sanchez-Garcia M."/>
            <person name="Camarero S."/>
            <person name="Miyauchi S."/>
            <person name="Serrano A."/>
            <person name="Linde D."/>
            <person name="Babiker R."/>
            <person name="Drula E."/>
            <person name="Ayuso-Fernandez I."/>
            <person name="Pacheco R."/>
            <person name="Padilla G."/>
            <person name="Ferreira P."/>
            <person name="Barriuso J."/>
            <person name="Kellner H."/>
            <person name="Castanera R."/>
            <person name="Alfaro M."/>
            <person name="Ramirez L."/>
            <person name="Pisabarro A.G."/>
            <person name="Kuo A."/>
            <person name="Tritt A."/>
            <person name="Lipzen A."/>
            <person name="He G."/>
            <person name="Yan M."/>
            <person name="Ng V."/>
            <person name="Cullen D."/>
            <person name="Martin F."/>
            <person name="Rosso M.-N."/>
            <person name="Henrissat B."/>
            <person name="Hibbett D."/>
            <person name="Martinez A.T."/>
            <person name="Grigoriev I.V."/>
        </authorList>
    </citation>
    <scope>NUCLEOTIDE SEQUENCE</scope>
    <source>
        <strain evidence="1">AH 40177</strain>
    </source>
</reference>
<gene>
    <name evidence="1" type="ORF">BDP27DRAFT_1451444</name>
</gene>
<evidence type="ECO:0000313" key="1">
    <source>
        <dbReference type="EMBL" id="KAF9063120.1"/>
    </source>
</evidence>
<sequence>MSSHFCLLWTEISLGTRIRRFIGRSWVFIETYTSISSYTQTASHSVSSASTARPPTLPAGLYKPTFTETDDAENISKIVLKNGTVTLTLIRYPVYKPSIQATNNISNSSSFIYEVNSLLLAHGTPVQSASLLYAPSPHLSPLPPLPLSAQIEQQESPTSGFSTRRSTPRKCSAARLRILGGHLWEEVLYGDFQARTEIDR</sequence>
<organism evidence="1 2">
    <name type="scientific">Rhodocollybia butyracea</name>
    <dbReference type="NCBI Taxonomy" id="206335"/>
    <lineage>
        <taxon>Eukaryota</taxon>
        <taxon>Fungi</taxon>
        <taxon>Dikarya</taxon>
        <taxon>Basidiomycota</taxon>
        <taxon>Agaricomycotina</taxon>
        <taxon>Agaricomycetes</taxon>
        <taxon>Agaricomycetidae</taxon>
        <taxon>Agaricales</taxon>
        <taxon>Marasmiineae</taxon>
        <taxon>Omphalotaceae</taxon>
        <taxon>Rhodocollybia</taxon>
    </lineage>
</organism>
<comment type="caution">
    <text evidence="1">The sequence shown here is derived from an EMBL/GenBank/DDBJ whole genome shotgun (WGS) entry which is preliminary data.</text>
</comment>
<proteinExistence type="predicted"/>
<dbReference type="Proteomes" id="UP000772434">
    <property type="component" value="Unassembled WGS sequence"/>
</dbReference>
<evidence type="ECO:0000313" key="2">
    <source>
        <dbReference type="Proteomes" id="UP000772434"/>
    </source>
</evidence>
<dbReference type="EMBL" id="JADNRY010000154">
    <property type="protein sequence ID" value="KAF9063120.1"/>
    <property type="molecule type" value="Genomic_DNA"/>
</dbReference>